<accession>A0ABX2IUI2</accession>
<dbReference type="Proteomes" id="UP000777935">
    <property type="component" value="Unassembled WGS sequence"/>
</dbReference>
<keyword evidence="7" id="KW-1185">Reference proteome</keyword>
<organism evidence="6 7">
    <name type="scientific">Parasulfitobacter algicola</name>
    <dbReference type="NCBI Taxonomy" id="2614809"/>
    <lineage>
        <taxon>Bacteria</taxon>
        <taxon>Pseudomonadati</taxon>
        <taxon>Pseudomonadota</taxon>
        <taxon>Alphaproteobacteria</taxon>
        <taxon>Rhodobacterales</taxon>
        <taxon>Roseobacteraceae</taxon>
        <taxon>Parasulfitobacter</taxon>
    </lineage>
</organism>
<dbReference type="PRINTS" id="PR00207">
    <property type="entry name" value="FLAGELLIN"/>
</dbReference>
<dbReference type="InterPro" id="IPR001029">
    <property type="entry name" value="Flagellin_N"/>
</dbReference>
<evidence type="ECO:0000256" key="1">
    <source>
        <dbReference type="ARBA" id="ARBA00005709"/>
    </source>
</evidence>
<protein>
    <recommendedName>
        <fullName evidence="3">Flagellin</fullName>
    </recommendedName>
</protein>
<comment type="caution">
    <text evidence="6">The sequence shown here is derived from an EMBL/GenBank/DDBJ whole genome shotgun (WGS) entry which is preliminary data.</text>
</comment>
<dbReference type="PANTHER" id="PTHR42792">
    <property type="entry name" value="FLAGELLIN"/>
    <property type="match status" value="1"/>
</dbReference>
<evidence type="ECO:0000256" key="2">
    <source>
        <dbReference type="ARBA" id="ARBA00023143"/>
    </source>
</evidence>
<dbReference type="RefSeq" id="WP_174139715.1">
    <property type="nucleotide sequence ID" value="NZ_JABUFE010000014.1"/>
</dbReference>
<proteinExistence type="inferred from homology"/>
<comment type="subcellular location">
    <subcellularLocation>
        <location evidence="3">Secreted</location>
    </subcellularLocation>
    <subcellularLocation>
        <location evidence="3">Bacterial flagellum</location>
    </subcellularLocation>
</comment>
<evidence type="ECO:0000313" key="7">
    <source>
        <dbReference type="Proteomes" id="UP000777935"/>
    </source>
</evidence>
<evidence type="ECO:0000256" key="3">
    <source>
        <dbReference type="RuleBase" id="RU362073"/>
    </source>
</evidence>
<keyword evidence="6" id="KW-0969">Cilium</keyword>
<dbReference type="InterPro" id="IPR001492">
    <property type="entry name" value="Flagellin"/>
</dbReference>
<gene>
    <name evidence="6" type="ORF">HRQ87_17380</name>
</gene>
<evidence type="ECO:0000313" key="6">
    <source>
        <dbReference type="EMBL" id="NSX56562.1"/>
    </source>
</evidence>
<dbReference type="Gene3D" id="1.20.1330.10">
    <property type="entry name" value="f41 fragment of flagellin, N-terminal domain"/>
    <property type="match status" value="2"/>
</dbReference>
<name>A0ABX2IUI2_9RHOB</name>
<dbReference type="Pfam" id="PF00669">
    <property type="entry name" value="Flagellin_N"/>
    <property type="match status" value="1"/>
</dbReference>
<keyword evidence="3" id="KW-0964">Secreted</keyword>
<evidence type="ECO:0000259" key="5">
    <source>
        <dbReference type="Pfam" id="PF00700"/>
    </source>
</evidence>
<comment type="similarity">
    <text evidence="1 3">Belongs to the bacterial flagellin family.</text>
</comment>
<dbReference type="PANTHER" id="PTHR42792:SF2">
    <property type="entry name" value="FLAGELLIN"/>
    <property type="match status" value="1"/>
</dbReference>
<dbReference type="SUPFAM" id="SSF64518">
    <property type="entry name" value="Phase 1 flagellin"/>
    <property type="match status" value="1"/>
</dbReference>
<dbReference type="InterPro" id="IPR046358">
    <property type="entry name" value="Flagellin_C"/>
</dbReference>
<keyword evidence="2 3" id="KW-0975">Bacterial flagellum</keyword>
<dbReference type="EMBL" id="JABUFE010000014">
    <property type="protein sequence ID" value="NSX56562.1"/>
    <property type="molecule type" value="Genomic_DNA"/>
</dbReference>
<keyword evidence="6" id="KW-0282">Flagellum</keyword>
<comment type="function">
    <text evidence="3">Flagellin is the subunit protein which polymerizes to form the filaments of bacterial flagella.</text>
</comment>
<feature type="domain" description="Flagellin N-terminal" evidence="4">
    <location>
        <begin position="4"/>
        <end position="135"/>
    </location>
</feature>
<evidence type="ECO:0000259" key="4">
    <source>
        <dbReference type="Pfam" id="PF00669"/>
    </source>
</evidence>
<keyword evidence="6" id="KW-0966">Cell projection</keyword>
<feature type="domain" description="Flagellin C-terminal" evidence="5">
    <location>
        <begin position="341"/>
        <end position="415"/>
    </location>
</feature>
<sequence>MSSILTNNGAMTALQTLKSINNDLSKTQAIISTGKEVASAKDNAAVWAISKVMESDVKGFQAISESLSLGESTVSVAREASEQITDLLTDMKTQIVASQGQNVDRTKLQTEIEAYTAQIESIAGAAQFNGLNLLTSGDDVEILSSLDRSGSNAPTASTITVERQNLSLTSTGGTAATFGGTAVTDTTIISNGGGNAGTAATVAAAGTQVVAIESVADGNSYRITLNDTAAGGNDTLGERSFEYVANADDSAASVAAELTNQIANFFSVTGESNYSVTRDGDEITLTNNGAGTVSLNAESATGGTAGVSAGGLGDLNDIDVTTDEGAAAALASLESMIDRSIDAAASFGSVQSRIETQASFVSTLTDSLKSGIGSLVDADMEEASARLQALQVQQQLGVQSLSIANQAPQSILSLFR</sequence>
<reference evidence="6 7" key="1">
    <citation type="submission" date="2020-06" db="EMBL/GenBank/DDBJ databases">
        <title>Sulfitobacter algicola sp. nov., isolated from green algae.</title>
        <authorList>
            <person name="Wang C."/>
        </authorList>
    </citation>
    <scope>NUCLEOTIDE SEQUENCE [LARGE SCALE GENOMIC DNA]</scope>
    <source>
        <strain evidence="6 7">1151</strain>
    </source>
</reference>
<dbReference type="Pfam" id="PF00700">
    <property type="entry name" value="Flagellin_C"/>
    <property type="match status" value="1"/>
</dbReference>